<dbReference type="PATRIC" id="fig|595434.4.peg.2472"/>
<organism evidence="1 2">
    <name type="scientific">Rhodopirellula islandica</name>
    <dbReference type="NCBI Taxonomy" id="595434"/>
    <lineage>
        <taxon>Bacteria</taxon>
        <taxon>Pseudomonadati</taxon>
        <taxon>Planctomycetota</taxon>
        <taxon>Planctomycetia</taxon>
        <taxon>Pirellulales</taxon>
        <taxon>Pirellulaceae</taxon>
        <taxon>Rhodopirellula</taxon>
    </lineage>
</organism>
<accession>A0A0J1BFS6</accession>
<dbReference type="EMBL" id="LECT01000019">
    <property type="protein sequence ID" value="KLU05386.1"/>
    <property type="molecule type" value="Genomic_DNA"/>
</dbReference>
<evidence type="ECO:0000313" key="1">
    <source>
        <dbReference type="EMBL" id="KLU05386.1"/>
    </source>
</evidence>
<reference evidence="1" key="1">
    <citation type="submission" date="2015-05" db="EMBL/GenBank/DDBJ databases">
        <title>Permanent draft genome of Rhodopirellula islandicus K833.</title>
        <authorList>
            <person name="Kizina J."/>
            <person name="Richter M."/>
            <person name="Glockner F.O."/>
            <person name="Harder J."/>
        </authorList>
    </citation>
    <scope>NUCLEOTIDE SEQUENCE [LARGE SCALE GENOMIC DNA]</scope>
    <source>
        <strain evidence="1">K833</strain>
    </source>
</reference>
<proteinExistence type="predicted"/>
<dbReference type="AlphaFoldDB" id="A0A0J1BFS6"/>
<sequence length="57" mass="5885">MQPAVPSGLGGFVLCQFPSADADGYNLSPLCGCCVPGSHRLTPMATSCRHFVAVAFV</sequence>
<protein>
    <submittedName>
        <fullName evidence="1">Uncharacterized protein</fullName>
    </submittedName>
</protein>
<name>A0A0J1BFS6_RHOIS</name>
<keyword evidence="2" id="KW-1185">Reference proteome</keyword>
<dbReference type="Proteomes" id="UP000036367">
    <property type="component" value="Unassembled WGS sequence"/>
</dbReference>
<comment type="caution">
    <text evidence="1">The sequence shown here is derived from an EMBL/GenBank/DDBJ whole genome shotgun (WGS) entry which is preliminary data.</text>
</comment>
<evidence type="ECO:0000313" key="2">
    <source>
        <dbReference type="Proteomes" id="UP000036367"/>
    </source>
</evidence>
<gene>
    <name evidence="1" type="ORF">RISK_002593</name>
</gene>